<evidence type="ECO:0000313" key="2">
    <source>
        <dbReference type="Proteomes" id="UP000726777"/>
    </source>
</evidence>
<name>A0A9Q3UIB4_VIBPH</name>
<dbReference type="RefSeq" id="WP_228085947.1">
    <property type="nucleotide sequence ID" value="NZ_JACVHL010000029.1"/>
</dbReference>
<gene>
    <name evidence="1" type="ORF">IB292_21910</name>
</gene>
<dbReference type="EMBL" id="JACVHL010000029">
    <property type="protein sequence ID" value="MCC3807679.1"/>
    <property type="molecule type" value="Genomic_DNA"/>
</dbReference>
<organism evidence="1 2">
    <name type="scientific">Vibrio parahaemolyticus</name>
    <dbReference type="NCBI Taxonomy" id="670"/>
    <lineage>
        <taxon>Bacteria</taxon>
        <taxon>Pseudomonadati</taxon>
        <taxon>Pseudomonadota</taxon>
        <taxon>Gammaproteobacteria</taxon>
        <taxon>Vibrionales</taxon>
        <taxon>Vibrionaceae</taxon>
        <taxon>Vibrio</taxon>
    </lineage>
</organism>
<dbReference type="AlphaFoldDB" id="A0A9Q3UIB4"/>
<proteinExistence type="predicted"/>
<sequence length="122" mass="13499">MISLSLSLIAAIAAVISAIPEVRRWFPIKLSKKELDILKLAKPNNSYPNIIFYGCGTGKPYVQTPYKHNTSIYVTNEITTLLGKNLLSQVHIQPIGPYAGDIHLVWLMLTEKGSQALRKHGG</sequence>
<accession>A0A9Q3UIB4</accession>
<dbReference type="Proteomes" id="UP000726777">
    <property type="component" value="Unassembled WGS sequence"/>
</dbReference>
<comment type="caution">
    <text evidence="1">The sequence shown here is derived from an EMBL/GenBank/DDBJ whole genome shotgun (WGS) entry which is preliminary data.</text>
</comment>
<protein>
    <submittedName>
        <fullName evidence="1">Uncharacterized protein</fullName>
    </submittedName>
</protein>
<reference evidence="1" key="1">
    <citation type="submission" date="2020-09" db="EMBL/GenBank/DDBJ databases">
        <title>Genome sequence of Vibrio parahaemolyticus isolates.</title>
        <authorList>
            <person name="Hammerl J.A."/>
            <person name="Strauch E."/>
        </authorList>
    </citation>
    <scope>NUCLEOTIDE SEQUENCE</scope>
    <source>
        <strain evidence="1">17-VB00146</strain>
    </source>
</reference>
<evidence type="ECO:0000313" key="1">
    <source>
        <dbReference type="EMBL" id="MCC3807679.1"/>
    </source>
</evidence>